<organism evidence="3">
    <name type="scientific">Leptosphaeria maculans (strain JN3 / isolate v23.1.3 / race Av1-4-5-6-7-8)</name>
    <name type="common">Blackleg fungus</name>
    <name type="synonym">Phoma lingam</name>
    <dbReference type="NCBI Taxonomy" id="985895"/>
    <lineage>
        <taxon>Eukaryota</taxon>
        <taxon>Fungi</taxon>
        <taxon>Dikarya</taxon>
        <taxon>Ascomycota</taxon>
        <taxon>Pezizomycotina</taxon>
        <taxon>Dothideomycetes</taxon>
        <taxon>Pleosporomycetidae</taxon>
        <taxon>Pleosporales</taxon>
        <taxon>Pleosporineae</taxon>
        <taxon>Leptosphaeriaceae</taxon>
        <taxon>Plenodomus</taxon>
        <taxon>Plenodomus lingam/Leptosphaeria maculans species complex</taxon>
    </lineage>
</organism>
<accession>E5AAA6</accession>
<dbReference type="Proteomes" id="UP000002668">
    <property type="component" value="Genome"/>
</dbReference>
<keyword evidence="3" id="KW-1185">Reference proteome</keyword>
<dbReference type="AlphaFoldDB" id="E5AAA6"/>
<gene>
    <name evidence="2" type="ORF">LEMA_uP017270.1</name>
</gene>
<dbReference type="InParanoid" id="E5AAA6"/>
<dbReference type="EMBL" id="FP929138">
    <property type="protein sequence ID" value="CBY00597.1"/>
    <property type="molecule type" value="Genomic_DNA"/>
</dbReference>
<evidence type="ECO:0000256" key="1">
    <source>
        <dbReference type="SAM" id="MobiDB-lite"/>
    </source>
</evidence>
<dbReference type="VEuPathDB" id="FungiDB:LEMA_uP017270.1"/>
<evidence type="ECO:0000313" key="2">
    <source>
        <dbReference type="EMBL" id="CBY00597.1"/>
    </source>
</evidence>
<sequence length="92" mass="9698">MPVATVRSMTPSPPDKKHLLNNHPTHLLQPHSHLPASSPVTPAHPKAANAYPSAPHDWSTCIPSAPSTTATCDLLACLLACSVYSVCGVCDY</sequence>
<protein>
    <submittedName>
        <fullName evidence="2">Predicted protein</fullName>
    </submittedName>
</protein>
<dbReference type="HOGENOM" id="CLU_2413659_0_0_1"/>
<reference evidence="3" key="1">
    <citation type="journal article" date="2011" name="Nat. Commun.">
        <title>Effector diversification within compartments of the Leptosphaeria maculans genome affected by Repeat-Induced Point mutations.</title>
        <authorList>
            <person name="Rouxel T."/>
            <person name="Grandaubert J."/>
            <person name="Hane J.K."/>
            <person name="Hoede C."/>
            <person name="van de Wouw A.P."/>
            <person name="Couloux A."/>
            <person name="Dominguez V."/>
            <person name="Anthouard V."/>
            <person name="Bally P."/>
            <person name="Bourras S."/>
            <person name="Cozijnsen A.J."/>
            <person name="Ciuffetti L.M."/>
            <person name="Degrave A."/>
            <person name="Dilmaghani A."/>
            <person name="Duret L."/>
            <person name="Fudal I."/>
            <person name="Goodwin S.B."/>
            <person name="Gout L."/>
            <person name="Glaser N."/>
            <person name="Linglin J."/>
            <person name="Kema G.H.J."/>
            <person name="Lapalu N."/>
            <person name="Lawrence C.B."/>
            <person name="May K."/>
            <person name="Meyer M."/>
            <person name="Ollivier B."/>
            <person name="Poulain J."/>
            <person name="Schoch C.L."/>
            <person name="Simon A."/>
            <person name="Spatafora J.W."/>
            <person name="Stachowiak A."/>
            <person name="Turgeon B.G."/>
            <person name="Tyler B.M."/>
            <person name="Vincent D."/>
            <person name="Weissenbach J."/>
            <person name="Amselem J."/>
            <person name="Quesneville H."/>
            <person name="Oliver R.P."/>
            <person name="Wincker P."/>
            <person name="Balesdent M.-H."/>
            <person name="Howlett B.J."/>
        </authorList>
    </citation>
    <scope>NUCLEOTIDE SEQUENCE [LARGE SCALE GENOMIC DNA]</scope>
    <source>
        <strain evidence="3">JN3 / isolate v23.1.3 / race Av1-4-5-6-7-8</strain>
    </source>
</reference>
<evidence type="ECO:0000313" key="3">
    <source>
        <dbReference type="Proteomes" id="UP000002668"/>
    </source>
</evidence>
<feature type="region of interest" description="Disordered" evidence="1">
    <location>
        <begin position="1"/>
        <end position="55"/>
    </location>
</feature>
<proteinExistence type="predicted"/>
<name>E5AAA6_LEPMJ</name>